<feature type="transmembrane region" description="Helical" evidence="1">
    <location>
        <begin position="172"/>
        <end position="193"/>
    </location>
</feature>
<organism evidence="2 3">
    <name type="scientific">Legionella steelei</name>
    <dbReference type="NCBI Taxonomy" id="947033"/>
    <lineage>
        <taxon>Bacteria</taxon>
        <taxon>Pseudomonadati</taxon>
        <taxon>Pseudomonadota</taxon>
        <taxon>Gammaproteobacteria</taxon>
        <taxon>Legionellales</taxon>
        <taxon>Legionellaceae</taxon>
        <taxon>Legionella</taxon>
    </lineage>
</organism>
<evidence type="ECO:0008006" key="4">
    <source>
        <dbReference type="Google" id="ProtNLM"/>
    </source>
</evidence>
<keyword evidence="1" id="KW-0812">Transmembrane</keyword>
<keyword evidence="3" id="KW-1185">Reference proteome</keyword>
<feature type="transmembrane region" description="Helical" evidence="1">
    <location>
        <begin position="327"/>
        <end position="345"/>
    </location>
</feature>
<feature type="transmembrane region" description="Helical" evidence="1">
    <location>
        <begin position="35"/>
        <end position="55"/>
    </location>
</feature>
<accession>A0A0W0ZKV5</accession>
<keyword evidence="1" id="KW-1133">Transmembrane helix</keyword>
<proteinExistence type="predicted"/>
<reference evidence="2 3" key="1">
    <citation type="submission" date="2015-11" db="EMBL/GenBank/DDBJ databases">
        <title>Genomic analysis of 38 Legionella species identifies large and diverse effector repertoires.</title>
        <authorList>
            <person name="Burstein D."/>
            <person name="Amaro F."/>
            <person name="Zusman T."/>
            <person name="Lifshitz Z."/>
            <person name="Cohen O."/>
            <person name="Gilbert J.A."/>
            <person name="Pupko T."/>
            <person name="Shuman H.A."/>
            <person name="Segal G."/>
        </authorList>
    </citation>
    <scope>NUCLEOTIDE SEQUENCE [LARGE SCALE GENOMIC DNA]</scope>
    <source>
        <strain evidence="2 3">IMVS3376</strain>
    </source>
</reference>
<feature type="transmembrane region" description="Helical" evidence="1">
    <location>
        <begin position="6"/>
        <end position="23"/>
    </location>
</feature>
<gene>
    <name evidence="2" type="ORF">Lste_2553</name>
</gene>
<feature type="transmembrane region" description="Helical" evidence="1">
    <location>
        <begin position="258"/>
        <end position="275"/>
    </location>
</feature>
<feature type="transmembrane region" description="Helical" evidence="1">
    <location>
        <begin position="281"/>
        <end position="297"/>
    </location>
</feature>
<name>A0A0W0ZKV5_9GAMM</name>
<feature type="transmembrane region" description="Helical" evidence="1">
    <location>
        <begin position="143"/>
        <end position="166"/>
    </location>
</feature>
<evidence type="ECO:0000313" key="2">
    <source>
        <dbReference type="EMBL" id="KTD69395.1"/>
    </source>
</evidence>
<comment type="caution">
    <text evidence="2">The sequence shown here is derived from an EMBL/GenBank/DDBJ whole genome shotgun (WGS) entry which is preliminary data.</text>
</comment>
<keyword evidence="1" id="KW-0472">Membrane</keyword>
<feature type="transmembrane region" description="Helical" evidence="1">
    <location>
        <begin position="67"/>
        <end position="87"/>
    </location>
</feature>
<feature type="transmembrane region" description="Helical" evidence="1">
    <location>
        <begin position="205"/>
        <end position="225"/>
    </location>
</feature>
<feature type="transmembrane region" description="Helical" evidence="1">
    <location>
        <begin position="231"/>
        <end position="251"/>
    </location>
</feature>
<dbReference type="PATRIC" id="fig|947033.5.peg.2707"/>
<dbReference type="Proteomes" id="UP000054926">
    <property type="component" value="Unassembled WGS sequence"/>
</dbReference>
<dbReference type="EMBL" id="LNYY01000019">
    <property type="protein sequence ID" value="KTD69395.1"/>
    <property type="molecule type" value="Genomic_DNA"/>
</dbReference>
<feature type="transmembrane region" description="Helical" evidence="1">
    <location>
        <begin position="99"/>
        <end position="115"/>
    </location>
</feature>
<dbReference type="OrthoDB" id="8096476at2"/>
<protein>
    <recommendedName>
        <fullName evidence="4">Mannosyltransferase</fullName>
    </recommendedName>
</protein>
<evidence type="ECO:0000313" key="3">
    <source>
        <dbReference type="Proteomes" id="UP000054926"/>
    </source>
</evidence>
<sequence length="354" mass="41786">MLTIHLILLLIQTVYMSFNSSMIHDYSCYYNAANYWLKGLSLYSGCFVYLPQSAIFFTPLSILPPQLFLIIWKIILIIALYSSLFKILEFFKITTRKKLFMFFGITLLVAQGPLTQGQADILMISCMIFAIAAWYDEKYTKCAFLLCFSVFLDPLAIVFMGLMFLFHRQLQFKIICFSLFFILFPYIISNVNYVNQEYIELILRYRFLSSPQFPHVFNLFFLFTNSNISDYAQFIIRLIFSILTIVFSWQVKKKIDNRLFPFFLYMLSSLYMLLFNPHVESHHSLILIVVALPFIISQMKTIDTPLLTLIFIINLFLYIWQKIFLNSMLQPIPVLIVCATSFYLLKSIRHYEQI</sequence>
<evidence type="ECO:0000256" key="1">
    <source>
        <dbReference type="SAM" id="Phobius"/>
    </source>
</evidence>
<feature type="transmembrane region" description="Helical" evidence="1">
    <location>
        <begin position="121"/>
        <end position="136"/>
    </location>
</feature>
<dbReference type="AlphaFoldDB" id="A0A0W0ZKV5"/>